<evidence type="ECO:0000313" key="2">
    <source>
        <dbReference type="EMBL" id="KAF9584324.1"/>
    </source>
</evidence>
<feature type="compositionally biased region" description="Low complexity" evidence="1">
    <location>
        <begin position="218"/>
        <end position="236"/>
    </location>
</feature>
<keyword evidence="3" id="KW-1185">Reference proteome</keyword>
<feature type="compositionally biased region" description="Acidic residues" evidence="1">
    <location>
        <begin position="702"/>
        <end position="711"/>
    </location>
</feature>
<feature type="compositionally biased region" description="Basic and acidic residues" evidence="1">
    <location>
        <begin position="334"/>
        <end position="346"/>
    </location>
</feature>
<evidence type="ECO:0000313" key="3">
    <source>
        <dbReference type="Proteomes" id="UP000780801"/>
    </source>
</evidence>
<comment type="caution">
    <text evidence="2">The sequence shown here is derived from an EMBL/GenBank/DDBJ whole genome shotgun (WGS) entry which is preliminary data.</text>
</comment>
<feature type="compositionally biased region" description="Low complexity" evidence="1">
    <location>
        <begin position="652"/>
        <end position="670"/>
    </location>
</feature>
<feature type="compositionally biased region" description="Basic and acidic residues" evidence="1">
    <location>
        <begin position="623"/>
        <end position="632"/>
    </location>
</feature>
<feature type="compositionally biased region" description="Polar residues" evidence="1">
    <location>
        <begin position="421"/>
        <end position="452"/>
    </location>
</feature>
<protein>
    <submittedName>
        <fullName evidence="2">Uncharacterized protein</fullName>
    </submittedName>
</protein>
<feature type="compositionally biased region" description="Polar residues" evidence="1">
    <location>
        <begin position="359"/>
        <end position="368"/>
    </location>
</feature>
<feature type="compositionally biased region" description="Low complexity" evidence="1">
    <location>
        <begin position="713"/>
        <end position="723"/>
    </location>
</feature>
<feature type="region of interest" description="Disordered" evidence="1">
    <location>
        <begin position="166"/>
        <end position="195"/>
    </location>
</feature>
<organism evidence="2 3">
    <name type="scientific">Lunasporangiospora selenospora</name>
    <dbReference type="NCBI Taxonomy" id="979761"/>
    <lineage>
        <taxon>Eukaryota</taxon>
        <taxon>Fungi</taxon>
        <taxon>Fungi incertae sedis</taxon>
        <taxon>Mucoromycota</taxon>
        <taxon>Mortierellomycotina</taxon>
        <taxon>Mortierellomycetes</taxon>
        <taxon>Mortierellales</taxon>
        <taxon>Mortierellaceae</taxon>
        <taxon>Lunasporangiospora</taxon>
    </lineage>
</organism>
<dbReference type="AlphaFoldDB" id="A0A9P6FZJ8"/>
<proteinExistence type="predicted"/>
<feature type="region of interest" description="Disordered" evidence="1">
    <location>
        <begin position="745"/>
        <end position="767"/>
    </location>
</feature>
<reference evidence="2" key="1">
    <citation type="journal article" date="2020" name="Fungal Divers.">
        <title>Resolving the Mortierellaceae phylogeny through synthesis of multi-gene phylogenetics and phylogenomics.</title>
        <authorList>
            <person name="Vandepol N."/>
            <person name="Liber J."/>
            <person name="Desiro A."/>
            <person name="Na H."/>
            <person name="Kennedy M."/>
            <person name="Barry K."/>
            <person name="Grigoriev I.V."/>
            <person name="Miller A.N."/>
            <person name="O'Donnell K."/>
            <person name="Stajich J.E."/>
            <person name="Bonito G."/>
        </authorList>
    </citation>
    <scope>NUCLEOTIDE SEQUENCE</scope>
    <source>
        <strain evidence="2">KOD1015</strain>
    </source>
</reference>
<dbReference type="Proteomes" id="UP000780801">
    <property type="component" value="Unassembled WGS sequence"/>
</dbReference>
<dbReference type="EMBL" id="JAABOA010000444">
    <property type="protein sequence ID" value="KAF9584324.1"/>
    <property type="molecule type" value="Genomic_DNA"/>
</dbReference>
<feature type="compositionally biased region" description="Basic and acidic residues" evidence="1">
    <location>
        <begin position="453"/>
        <end position="462"/>
    </location>
</feature>
<feature type="compositionally biased region" description="Low complexity" evidence="1">
    <location>
        <begin position="756"/>
        <end position="767"/>
    </location>
</feature>
<evidence type="ECO:0000256" key="1">
    <source>
        <dbReference type="SAM" id="MobiDB-lite"/>
    </source>
</evidence>
<name>A0A9P6FZJ8_9FUNG</name>
<accession>A0A9P6FZJ8</accession>
<sequence length="767" mass="84678">MIDARYVDNRLVKSGFSPDTGCPVANKSAERFFMTCTVSTDPNWGGSSGLVVKPRMFRMAWIVPSGVVVAHVVVRVLHVLMNEMPCVCEDIPADARVLSIIFDEMFDIYPASKDMPGTEAPPADAAQELPEPSQAMVCEDGPTGGSQAMTDPGVIERTMAAIKRAVAKTEAAQDESPVPSSPPQRGSSRDDYENTEPTFVHHTSYHHYASDHLGAQTSASPMQYPSSSSARARPPSQWSPMGSERHHAYPSGSAPRGGMSPSYDTTPNWARSIMDSYERLVDYIHRLDATVARFEDRICHDIEYQLEPLNSTIRQIMAIHDLLSSSTYRSRRTPEYDYRYTPEERSSGYPPNYGPSAGNHGQNGVTTPKNRHTPYRRSASSEAPGESSRGQHQYGRDLSQGPYTAGSAYRDHEYDGHGPFPSSSMRSQDYTSQRVSSHRYSQYAQAQGWQHDNQADHPRDRTSGGGASQGVHQNHNQSRHHLTEIHGKHVRFQDQYNQRHDQTTARSDYMADVRTSTQSHFAPEIKHTQPDDEAEGIAAEVATVVTDASSDSLWVDNAEYTAAGRVSRKRSRDNEEDFTDDKDGNAELGNDVDDWAEDAENNEDERESQPVGCCTRAAKRRQLLKEQEKLGTAKDQSPQDGPKQAHTGGGSSSRRSTGTSNNRRSATNSGFAAKSAYSSRNPRGRERRRIHDPVLAINVSDDLGEISEDNEGIIPDSPIIPKDSTLDDQDMSGLDRLAQVAEQMPRLPVLADLDTDVPPTTDDGPIS</sequence>
<feature type="region of interest" description="Disordered" evidence="1">
    <location>
        <begin position="334"/>
        <end position="481"/>
    </location>
</feature>
<gene>
    <name evidence="2" type="ORF">BGW38_006865</name>
</gene>
<feature type="region of interest" description="Disordered" evidence="1">
    <location>
        <begin position="565"/>
        <end position="730"/>
    </location>
</feature>
<feature type="region of interest" description="Disordered" evidence="1">
    <location>
        <begin position="216"/>
        <end position="263"/>
    </location>
</feature>
<feature type="compositionally biased region" description="Acidic residues" evidence="1">
    <location>
        <begin position="590"/>
        <end position="606"/>
    </location>
</feature>